<name>U4L8Z1_PYROM</name>
<organism evidence="2 3">
    <name type="scientific">Pyronema omphalodes (strain CBS 100304)</name>
    <name type="common">Pyronema confluens</name>
    <dbReference type="NCBI Taxonomy" id="1076935"/>
    <lineage>
        <taxon>Eukaryota</taxon>
        <taxon>Fungi</taxon>
        <taxon>Dikarya</taxon>
        <taxon>Ascomycota</taxon>
        <taxon>Pezizomycotina</taxon>
        <taxon>Pezizomycetes</taxon>
        <taxon>Pezizales</taxon>
        <taxon>Pyronemataceae</taxon>
        <taxon>Pyronema</taxon>
    </lineage>
</organism>
<protein>
    <submittedName>
        <fullName evidence="2">Uncharacterized protein</fullName>
    </submittedName>
</protein>
<evidence type="ECO:0000313" key="3">
    <source>
        <dbReference type="Proteomes" id="UP000018144"/>
    </source>
</evidence>
<evidence type="ECO:0000313" key="2">
    <source>
        <dbReference type="EMBL" id="CCX14345.1"/>
    </source>
</evidence>
<sequence>MSPITSWEDTGNTSEDNVFYHSSDDEHGYSLVALHPSKPSTHVELRNRHVNVIAHCLNKGVEEFGRLLEEITFLDPATHLQPVGPPRLTRFQGSEVPNPLFYTTVSSPPKEPAASPVWKRSIFANAPMGRHPIAKPFDTFTSRLKSLRGTGIADHPSIPGKARVNDLVAVYNVNLMGALDWDSFQNSGKQWVPGLKKILVVSLVPPETPYALLSEYKTMGCWLMCDFSRIETLDDLDSMLCSFGHKGLDTLIVSGPQDQHGNFNHGQFTTRASQEGEAKSKYVPLSQLLNESSAIIAILDTTRLNQGIDYYCDFLFEVSRKGKSKTAPSFEHSTRQDFIPRADIWETNHTLSKK</sequence>
<accession>U4L8Z1</accession>
<dbReference type="Proteomes" id="UP000018144">
    <property type="component" value="Unassembled WGS sequence"/>
</dbReference>
<feature type="compositionally biased region" description="Polar residues" evidence="1">
    <location>
        <begin position="1"/>
        <end position="16"/>
    </location>
</feature>
<gene>
    <name evidence="2" type="ORF">PCON_13938</name>
</gene>
<reference evidence="2 3" key="1">
    <citation type="journal article" date="2013" name="PLoS Genet.">
        <title>The genome and development-dependent transcriptomes of Pyronema confluens: a window into fungal evolution.</title>
        <authorList>
            <person name="Traeger S."/>
            <person name="Altegoer F."/>
            <person name="Freitag M."/>
            <person name="Gabaldon T."/>
            <person name="Kempken F."/>
            <person name="Kumar A."/>
            <person name="Marcet-Houben M."/>
            <person name="Poggeler S."/>
            <person name="Stajich J.E."/>
            <person name="Nowrousian M."/>
        </authorList>
    </citation>
    <scope>NUCLEOTIDE SEQUENCE [LARGE SCALE GENOMIC DNA]</scope>
    <source>
        <strain evidence="3">CBS 100304</strain>
        <tissue evidence="2">Vegetative mycelium</tissue>
    </source>
</reference>
<evidence type="ECO:0000256" key="1">
    <source>
        <dbReference type="SAM" id="MobiDB-lite"/>
    </source>
</evidence>
<keyword evidence="3" id="KW-1185">Reference proteome</keyword>
<proteinExistence type="predicted"/>
<feature type="region of interest" description="Disordered" evidence="1">
    <location>
        <begin position="1"/>
        <end position="20"/>
    </location>
</feature>
<dbReference type="AlphaFoldDB" id="U4L8Z1"/>
<dbReference type="EMBL" id="HF935952">
    <property type="protein sequence ID" value="CCX14345.1"/>
    <property type="molecule type" value="Genomic_DNA"/>
</dbReference>
<dbReference type="OrthoDB" id="10318719at2759"/>